<organism evidence="1 2">
    <name type="scientific">Rhizobium leguminosarum</name>
    <dbReference type="NCBI Taxonomy" id="384"/>
    <lineage>
        <taxon>Bacteria</taxon>
        <taxon>Pseudomonadati</taxon>
        <taxon>Pseudomonadota</taxon>
        <taxon>Alphaproteobacteria</taxon>
        <taxon>Hyphomicrobiales</taxon>
        <taxon>Rhizobiaceae</taxon>
        <taxon>Rhizobium/Agrobacterium group</taxon>
        <taxon>Rhizobium</taxon>
    </lineage>
</organism>
<name>A0A2K9Z5Y5_RHILE</name>
<proteinExistence type="predicted"/>
<dbReference type="Proteomes" id="UP000238523">
    <property type="component" value="Chromosome"/>
</dbReference>
<protein>
    <submittedName>
        <fullName evidence="1">Uncharacterized protein</fullName>
    </submittedName>
</protein>
<reference evidence="1 2" key="1">
    <citation type="submission" date="2017-11" db="EMBL/GenBank/DDBJ databases">
        <title>Complete genome of Rhizobium leguminosarum Norway, an ineffective micro-symbiont.</title>
        <authorList>
            <person name="Hoffrichter A."/>
            <person name="Liang J."/>
            <person name="Brachmann A."/>
            <person name="Marin M."/>
        </authorList>
    </citation>
    <scope>NUCLEOTIDE SEQUENCE [LARGE SCALE GENOMIC DNA]</scope>
    <source>
        <strain evidence="1 2">Norway</strain>
    </source>
</reference>
<sequence>MTAFQAERRHGGMILIDRFAASPARHAAPLGEACVTWSKRQAQTLNQSLKSHGFIP</sequence>
<dbReference type="EMBL" id="CP025012">
    <property type="protein sequence ID" value="AUW43667.1"/>
    <property type="molecule type" value="Genomic_DNA"/>
</dbReference>
<dbReference type="AlphaFoldDB" id="A0A2K9Z5Y5"/>
<gene>
    <name evidence="1" type="ORF">CUJ84_Chr003329</name>
</gene>
<evidence type="ECO:0000313" key="2">
    <source>
        <dbReference type="Proteomes" id="UP000238523"/>
    </source>
</evidence>
<accession>A0A2K9Z5Y5</accession>
<evidence type="ECO:0000313" key="1">
    <source>
        <dbReference type="EMBL" id="AUW43667.1"/>
    </source>
</evidence>